<protein>
    <recommendedName>
        <fullName evidence="5">Ecp2 effector protein domain-containing protein</fullName>
    </recommendedName>
</protein>
<reference evidence="3" key="1">
    <citation type="submission" date="2020-04" db="EMBL/GenBank/DDBJ databases">
        <title>Draft genome resource of the tomato pathogen Pseudocercospora fuligena.</title>
        <authorList>
            <person name="Zaccaron A."/>
        </authorList>
    </citation>
    <scope>NUCLEOTIDE SEQUENCE</scope>
    <source>
        <strain evidence="3">PF001</strain>
    </source>
</reference>
<feature type="chain" id="PRO_5034739910" description="Ecp2 effector protein domain-containing protein" evidence="2">
    <location>
        <begin position="18"/>
        <end position="229"/>
    </location>
</feature>
<dbReference type="Proteomes" id="UP000660729">
    <property type="component" value="Unassembled WGS sequence"/>
</dbReference>
<feature type="signal peptide" evidence="2">
    <location>
        <begin position="1"/>
        <end position="17"/>
    </location>
</feature>
<comment type="caution">
    <text evidence="3">The sequence shown here is derived from an EMBL/GenBank/DDBJ whole genome shotgun (WGS) entry which is preliminary data.</text>
</comment>
<dbReference type="OrthoDB" id="3637354at2759"/>
<organism evidence="3 4">
    <name type="scientific">Pseudocercospora fuligena</name>
    <dbReference type="NCBI Taxonomy" id="685502"/>
    <lineage>
        <taxon>Eukaryota</taxon>
        <taxon>Fungi</taxon>
        <taxon>Dikarya</taxon>
        <taxon>Ascomycota</taxon>
        <taxon>Pezizomycotina</taxon>
        <taxon>Dothideomycetes</taxon>
        <taxon>Dothideomycetidae</taxon>
        <taxon>Mycosphaerellales</taxon>
        <taxon>Mycosphaerellaceae</taxon>
        <taxon>Pseudocercospora</taxon>
    </lineage>
</organism>
<evidence type="ECO:0000256" key="2">
    <source>
        <dbReference type="SAM" id="SignalP"/>
    </source>
</evidence>
<name>A0A8H6RIV6_9PEZI</name>
<dbReference type="AlphaFoldDB" id="A0A8H6RIV6"/>
<feature type="region of interest" description="Disordered" evidence="1">
    <location>
        <begin position="82"/>
        <end position="101"/>
    </location>
</feature>
<dbReference type="InterPro" id="IPR032710">
    <property type="entry name" value="NTF2-like_dom_sf"/>
</dbReference>
<keyword evidence="4" id="KW-1185">Reference proteome</keyword>
<evidence type="ECO:0000313" key="4">
    <source>
        <dbReference type="Proteomes" id="UP000660729"/>
    </source>
</evidence>
<sequence>MRLLLIAFLISFACGRGLNIDDSILRRDTDPTTSCPDNSNTTRLNETNSLQDIIHKWGHLWSGNYTYADEILDPEVSLHQDRLPGHADGSSPKNPDFRKNPYTSVQIPIQGKEALLGGIKHLHNEFEYYRFIILMSFWSEDRSTLVTRWMLNATIREQTDQVLIEPGDKLHNNGTDIVMFDKCTGKIKQCITSQDNLDFTYQLGMNVVHHPELMPNGTNCAGDAYDGVV</sequence>
<evidence type="ECO:0000313" key="3">
    <source>
        <dbReference type="EMBL" id="KAF7193276.1"/>
    </source>
</evidence>
<proteinExistence type="predicted"/>
<evidence type="ECO:0000256" key="1">
    <source>
        <dbReference type="SAM" id="MobiDB-lite"/>
    </source>
</evidence>
<dbReference type="Gene3D" id="3.10.450.50">
    <property type="match status" value="1"/>
</dbReference>
<gene>
    <name evidence="3" type="ORF">HII31_05370</name>
</gene>
<dbReference type="SUPFAM" id="SSF54427">
    <property type="entry name" value="NTF2-like"/>
    <property type="match status" value="1"/>
</dbReference>
<keyword evidence="2" id="KW-0732">Signal</keyword>
<accession>A0A8H6RIV6</accession>
<dbReference type="EMBL" id="JABCIY010000090">
    <property type="protein sequence ID" value="KAF7193276.1"/>
    <property type="molecule type" value="Genomic_DNA"/>
</dbReference>
<evidence type="ECO:0008006" key="5">
    <source>
        <dbReference type="Google" id="ProtNLM"/>
    </source>
</evidence>